<proteinExistence type="predicted"/>
<dbReference type="AlphaFoldDB" id="A0A7S0TDS8"/>
<protein>
    <recommendedName>
        <fullName evidence="3">EXPERA domain-containing protein</fullName>
    </recommendedName>
</protein>
<evidence type="ECO:0000313" key="2">
    <source>
        <dbReference type="EMBL" id="CAD8729330.1"/>
    </source>
</evidence>
<organism evidence="2">
    <name type="scientific">Pseudo-nitzschia delicatissima</name>
    <dbReference type="NCBI Taxonomy" id="44447"/>
    <lineage>
        <taxon>Eukaryota</taxon>
        <taxon>Sar</taxon>
        <taxon>Stramenopiles</taxon>
        <taxon>Ochrophyta</taxon>
        <taxon>Bacillariophyta</taxon>
        <taxon>Bacillariophyceae</taxon>
        <taxon>Bacillariophycidae</taxon>
        <taxon>Bacillariales</taxon>
        <taxon>Bacillariaceae</taxon>
        <taxon>Pseudo-nitzschia</taxon>
    </lineage>
</organism>
<feature type="transmembrane region" description="Helical" evidence="1">
    <location>
        <begin position="51"/>
        <end position="76"/>
    </location>
</feature>
<keyword evidence="1" id="KW-0472">Membrane</keyword>
<feature type="transmembrane region" description="Helical" evidence="1">
    <location>
        <begin position="96"/>
        <end position="118"/>
    </location>
</feature>
<reference evidence="2" key="1">
    <citation type="submission" date="2021-01" db="EMBL/GenBank/DDBJ databases">
        <authorList>
            <person name="Corre E."/>
            <person name="Pelletier E."/>
            <person name="Niang G."/>
            <person name="Scheremetjew M."/>
            <person name="Finn R."/>
            <person name="Kale V."/>
            <person name="Holt S."/>
            <person name="Cochrane G."/>
            <person name="Meng A."/>
            <person name="Brown T."/>
            <person name="Cohen L."/>
        </authorList>
    </citation>
    <scope>NUCLEOTIDE SEQUENCE</scope>
    <source>
        <strain evidence="2">B596</strain>
    </source>
</reference>
<sequence length="220" mass="24142">MGFVGFLNTLLAVLFPFWPWEIFIVYPFVLEFYSRKADKPEEAEGPAITKTLVLVVSYFAAVFSGVGHTLGLIQALDVLLLGGDGICNALPSPDGGFLWCVTMSLHLAFMIPMGYYFIYIVISPDRLLPPGGNLKATFYFRTALFFFVGGVSQIIPYLGQMAKSPSEILSILTSPGFYSGRAITPGLTEFLEPIIWISYGIYSAQKAKSLSAEGTYTEIV</sequence>
<evidence type="ECO:0000256" key="1">
    <source>
        <dbReference type="SAM" id="Phobius"/>
    </source>
</evidence>
<evidence type="ECO:0008006" key="3">
    <source>
        <dbReference type="Google" id="ProtNLM"/>
    </source>
</evidence>
<keyword evidence="1" id="KW-0812">Transmembrane</keyword>
<accession>A0A7S0TDS8</accession>
<keyword evidence="1" id="KW-1133">Transmembrane helix</keyword>
<dbReference type="EMBL" id="HBFG01001081">
    <property type="protein sequence ID" value="CAD8729330.1"/>
    <property type="molecule type" value="Transcribed_RNA"/>
</dbReference>
<feature type="transmembrane region" description="Helical" evidence="1">
    <location>
        <begin position="138"/>
        <end position="159"/>
    </location>
</feature>
<feature type="transmembrane region" description="Helical" evidence="1">
    <location>
        <begin position="6"/>
        <end position="30"/>
    </location>
</feature>
<gene>
    <name evidence="2" type="ORF">PDEL0327_LOCUS823</name>
</gene>
<name>A0A7S0TDS8_9STRA</name>